<organism evidence="2 3">
    <name type="scientific">Ambispora gerdemannii</name>
    <dbReference type="NCBI Taxonomy" id="144530"/>
    <lineage>
        <taxon>Eukaryota</taxon>
        <taxon>Fungi</taxon>
        <taxon>Fungi incertae sedis</taxon>
        <taxon>Mucoromycota</taxon>
        <taxon>Glomeromycotina</taxon>
        <taxon>Glomeromycetes</taxon>
        <taxon>Archaeosporales</taxon>
        <taxon>Ambisporaceae</taxon>
        <taxon>Ambispora</taxon>
    </lineage>
</organism>
<dbReference type="AlphaFoldDB" id="A0A9N9BFR8"/>
<dbReference type="OrthoDB" id="2465247at2759"/>
<dbReference type="Proteomes" id="UP000789831">
    <property type="component" value="Unassembled WGS sequence"/>
</dbReference>
<accession>A0A9N9BFR8</accession>
<evidence type="ECO:0000313" key="3">
    <source>
        <dbReference type="Proteomes" id="UP000789831"/>
    </source>
</evidence>
<gene>
    <name evidence="2" type="ORF">AGERDE_LOCUS7415</name>
</gene>
<feature type="signal peptide" evidence="1">
    <location>
        <begin position="1"/>
        <end position="21"/>
    </location>
</feature>
<dbReference type="EMBL" id="CAJVPL010001348">
    <property type="protein sequence ID" value="CAG8566430.1"/>
    <property type="molecule type" value="Genomic_DNA"/>
</dbReference>
<keyword evidence="1" id="KW-0732">Signal</keyword>
<sequence length="223" mass="24878">MKSTFFLALLVLFAFITISTSVPVPTNPAPKSGSIQVTSPTKGPWARYSYQAVSWNANVAVPNQWQQTVHVYIYQVVANGTNKLIDTLPDKPYGNTWDGFQITDKYPLDGKFYALVSGPIQVTAPTKGPWARYSYQSVSWNANVAVPNQWQQTVHVYIYQVASSGPDKLIQQLPDKPYGNTWDGFQITDKYPLDGKFYALVVLASDSKIYGTSEVFTIFKTAE</sequence>
<protein>
    <submittedName>
        <fullName evidence="2">4680_t:CDS:1</fullName>
    </submittedName>
</protein>
<reference evidence="2" key="1">
    <citation type="submission" date="2021-06" db="EMBL/GenBank/DDBJ databases">
        <authorList>
            <person name="Kallberg Y."/>
            <person name="Tangrot J."/>
            <person name="Rosling A."/>
        </authorList>
    </citation>
    <scope>NUCLEOTIDE SEQUENCE</scope>
    <source>
        <strain evidence="2">MT106</strain>
    </source>
</reference>
<name>A0A9N9BFR8_9GLOM</name>
<keyword evidence="3" id="KW-1185">Reference proteome</keyword>
<comment type="caution">
    <text evidence="2">The sequence shown here is derived from an EMBL/GenBank/DDBJ whole genome shotgun (WGS) entry which is preliminary data.</text>
</comment>
<evidence type="ECO:0000313" key="2">
    <source>
        <dbReference type="EMBL" id="CAG8566430.1"/>
    </source>
</evidence>
<proteinExistence type="predicted"/>
<evidence type="ECO:0000256" key="1">
    <source>
        <dbReference type="SAM" id="SignalP"/>
    </source>
</evidence>
<feature type="chain" id="PRO_5040180676" evidence="1">
    <location>
        <begin position="22"/>
        <end position="223"/>
    </location>
</feature>